<evidence type="ECO:0000256" key="1">
    <source>
        <dbReference type="ARBA" id="ARBA00004651"/>
    </source>
</evidence>
<evidence type="ECO:0000256" key="6">
    <source>
        <dbReference type="SAM" id="Phobius"/>
    </source>
</evidence>
<feature type="domain" description="PhoU" evidence="7">
    <location>
        <begin position="392"/>
        <end position="451"/>
    </location>
</feature>
<dbReference type="NCBIfam" id="TIGR00704">
    <property type="entry name" value="NaPi_cotrn_rel"/>
    <property type="match status" value="1"/>
</dbReference>
<dbReference type="AlphaFoldDB" id="A0A399SRR9"/>
<feature type="transmembrane region" description="Helical" evidence="6">
    <location>
        <begin position="52"/>
        <end position="76"/>
    </location>
</feature>
<dbReference type="RefSeq" id="WP_119439322.1">
    <property type="nucleotide sequence ID" value="NZ_QWGR01000012.1"/>
</dbReference>
<evidence type="ECO:0000256" key="2">
    <source>
        <dbReference type="ARBA" id="ARBA00022475"/>
    </source>
</evidence>
<feature type="transmembrane region" description="Helical" evidence="6">
    <location>
        <begin position="88"/>
        <end position="107"/>
    </location>
</feature>
<reference evidence="8 9" key="1">
    <citation type="submission" date="2018-08" db="EMBL/GenBank/DDBJ databases">
        <title>Pallidiluteibacterium maritimus gen. nov., sp. nov., isolated from coastal sediment.</title>
        <authorList>
            <person name="Zhou L.Y."/>
        </authorList>
    </citation>
    <scope>NUCLEOTIDE SEQUENCE [LARGE SCALE GENOMIC DNA]</scope>
    <source>
        <strain evidence="8 9">XSD2</strain>
    </source>
</reference>
<keyword evidence="4 6" id="KW-1133">Transmembrane helix</keyword>
<evidence type="ECO:0000259" key="7">
    <source>
        <dbReference type="Pfam" id="PF01895"/>
    </source>
</evidence>
<keyword evidence="5 6" id="KW-0472">Membrane</keyword>
<keyword evidence="9" id="KW-1185">Reference proteome</keyword>
<comment type="subcellular location">
    <subcellularLocation>
        <location evidence="1">Cell membrane</location>
        <topology evidence="1">Multi-pass membrane protein</topology>
    </subcellularLocation>
</comment>
<evidence type="ECO:0000256" key="3">
    <source>
        <dbReference type="ARBA" id="ARBA00022692"/>
    </source>
</evidence>
<evidence type="ECO:0000256" key="4">
    <source>
        <dbReference type="ARBA" id="ARBA00022989"/>
    </source>
</evidence>
<dbReference type="NCBIfam" id="NF037997">
    <property type="entry name" value="Na_Pi_symport"/>
    <property type="match status" value="1"/>
</dbReference>
<feature type="transmembrane region" description="Helical" evidence="6">
    <location>
        <begin position="137"/>
        <end position="155"/>
    </location>
</feature>
<keyword evidence="3 6" id="KW-0812">Transmembrane</keyword>
<dbReference type="Proteomes" id="UP000265926">
    <property type="component" value="Unassembled WGS sequence"/>
</dbReference>
<organism evidence="8 9">
    <name type="scientific">Maribellus luteus</name>
    <dbReference type="NCBI Taxonomy" id="2305463"/>
    <lineage>
        <taxon>Bacteria</taxon>
        <taxon>Pseudomonadati</taxon>
        <taxon>Bacteroidota</taxon>
        <taxon>Bacteroidia</taxon>
        <taxon>Marinilabiliales</taxon>
        <taxon>Prolixibacteraceae</taxon>
        <taxon>Maribellus</taxon>
    </lineage>
</organism>
<feature type="transmembrane region" description="Helical" evidence="6">
    <location>
        <begin position="293"/>
        <end position="318"/>
    </location>
</feature>
<keyword evidence="2" id="KW-1003">Cell membrane</keyword>
<dbReference type="OrthoDB" id="9763003at2"/>
<dbReference type="SUPFAM" id="SSF109755">
    <property type="entry name" value="PhoU-like"/>
    <property type="match status" value="1"/>
</dbReference>
<sequence>MNYSLIDFLTLIGALGLFLYGMKLMSEALQKVAGSKLRNFLAAMTSNRFMGVVTGLSITAIIQSSSATTVMIVSFVNAGLLTLTESAGVIMGANIGTTVTAWIISILGFKVKMSVLAFPIIGIGFPLIFSKKTRNQSWGEVLVGFALLFIGLESLKTSVPNIGENPEILEFLKNFTGMGIGSSLIFLVIGTILTVVIQSSSATMALTLVMCNNGWINFDSAAAMVLGENIGTTITANIAAVVANSSAKRAARVHFMFNVVGVIWVLSIFPYFLRGVDNITQYITGSSAFTNPGAVPIALSFFHTAFNILNVLIQIWFIKYLVNLVQRIVPEKEDEQEFKLKYIKFGMLSTRELSLLQAKKEIAVYAQQTKKLLGRLNNMMNEDNERKVLKQFGKIEMGEDKSDQMEVSIAKYLTKVAEGELSKQSSRNISSMLRIVDEIESIGDSCLSIARTLLRISDKKEKLTPEMKKKLSDMYVLVEKAMDIMIENLNKNNYEVDKTASDAIEKQINRFRDKLRKEHVISIESEEYSYQIGTLYKDIFSGLERMGDHIYDVTTSIVDYSES</sequence>
<evidence type="ECO:0000313" key="8">
    <source>
        <dbReference type="EMBL" id="RIJ46776.1"/>
    </source>
</evidence>
<evidence type="ECO:0000256" key="5">
    <source>
        <dbReference type="ARBA" id="ARBA00023136"/>
    </source>
</evidence>
<feature type="transmembrane region" description="Helical" evidence="6">
    <location>
        <begin position="175"/>
        <end position="197"/>
    </location>
</feature>
<dbReference type="GO" id="GO:0005436">
    <property type="term" value="F:sodium:phosphate symporter activity"/>
    <property type="evidence" value="ECO:0007669"/>
    <property type="project" value="InterPro"/>
</dbReference>
<gene>
    <name evidence="8" type="ORF">D1614_17785</name>
</gene>
<dbReference type="Pfam" id="PF01895">
    <property type="entry name" value="PhoU"/>
    <property type="match status" value="1"/>
</dbReference>
<feature type="transmembrane region" description="Helical" evidence="6">
    <location>
        <begin position="113"/>
        <end position="130"/>
    </location>
</feature>
<comment type="caution">
    <text evidence="8">The sequence shown here is derived from an EMBL/GenBank/DDBJ whole genome shotgun (WGS) entry which is preliminary data.</text>
</comment>
<dbReference type="InterPro" id="IPR038078">
    <property type="entry name" value="PhoU-like_sf"/>
</dbReference>
<feature type="transmembrane region" description="Helical" evidence="6">
    <location>
        <begin position="255"/>
        <end position="273"/>
    </location>
</feature>
<dbReference type="PANTHER" id="PTHR10010:SF46">
    <property type="entry name" value="SODIUM-DEPENDENT PHOSPHATE TRANSPORT PROTEIN 2B"/>
    <property type="match status" value="1"/>
</dbReference>
<proteinExistence type="predicted"/>
<accession>A0A399SRR9</accession>
<protein>
    <submittedName>
        <fullName evidence="8">Na/Pi cotransporter family protein</fullName>
    </submittedName>
</protein>
<evidence type="ECO:0000313" key="9">
    <source>
        <dbReference type="Proteomes" id="UP000265926"/>
    </source>
</evidence>
<dbReference type="InterPro" id="IPR004633">
    <property type="entry name" value="NaPi_cotrn-rel/YqeW-like"/>
</dbReference>
<dbReference type="Gene3D" id="1.20.58.220">
    <property type="entry name" value="Phosphate transport system protein phou homolog 2, domain 2"/>
    <property type="match status" value="1"/>
</dbReference>
<dbReference type="GO" id="GO:0005886">
    <property type="term" value="C:plasma membrane"/>
    <property type="evidence" value="ECO:0007669"/>
    <property type="project" value="UniProtKB-SubCell"/>
</dbReference>
<dbReference type="InterPro" id="IPR003841">
    <property type="entry name" value="Na/Pi_transpt"/>
</dbReference>
<name>A0A399SRR9_9BACT</name>
<dbReference type="PANTHER" id="PTHR10010">
    <property type="entry name" value="SOLUTE CARRIER FAMILY 34 SODIUM PHOSPHATE , MEMBER 2-RELATED"/>
    <property type="match status" value="1"/>
</dbReference>
<dbReference type="Pfam" id="PF02690">
    <property type="entry name" value="Na_Pi_cotrans"/>
    <property type="match status" value="2"/>
</dbReference>
<dbReference type="EMBL" id="QWGR01000012">
    <property type="protein sequence ID" value="RIJ46776.1"/>
    <property type="molecule type" value="Genomic_DNA"/>
</dbReference>
<dbReference type="GO" id="GO:0044341">
    <property type="term" value="P:sodium-dependent phosphate transport"/>
    <property type="evidence" value="ECO:0007669"/>
    <property type="project" value="InterPro"/>
</dbReference>
<dbReference type="InterPro" id="IPR026022">
    <property type="entry name" value="PhoU_dom"/>
</dbReference>